<dbReference type="EMBL" id="QEIN01000175">
    <property type="protein sequence ID" value="RCV54087.1"/>
    <property type="molecule type" value="Genomic_DNA"/>
</dbReference>
<dbReference type="AlphaFoldDB" id="A0A368T1T2"/>
<accession>A0A368T1T2</accession>
<dbReference type="RefSeq" id="WP_114433395.1">
    <property type="nucleotide sequence ID" value="NZ_QEIN01000175.1"/>
</dbReference>
<proteinExistence type="predicted"/>
<dbReference type="InterPro" id="IPR008930">
    <property type="entry name" value="Terpenoid_cyclase/PrenylTrfase"/>
</dbReference>
<dbReference type="OrthoDB" id="3286086at2"/>
<dbReference type="GO" id="GO:0016740">
    <property type="term" value="F:transferase activity"/>
    <property type="evidence" value="ECO:0007669"/>
    <property type="project" value="UniProtKB-KW"/>
</dbReference>
<protein>
    <submittedName>
        <fullName evidence="1">Prenyltransferase</fullName>
    </submittedName>
</protein>
<feature type="non-terminal residue" evidence="1">
    <location>
        <position position="290"/>
    </location>
</feature>
<keyword evidence="2" id="KW-1185">Reference proteome</keyword>
<name>A0A368T1T2_9ACTN</name>
<keyword evidence="1" id="KW-0808">Transferase</keyword>
<evidence type="ECO:0000313" key="2">
    <source>
        <dbReference type="Proteomes" id="UP000253318"/>
    </source>
</evidence>
<evidence type="ECO:0000313" key="1">
    <source>
        <dbReference type="EMBL" id="RCV54087.1"/>
    </source>
</evidence>
<dbReference type="Proteomes" id="UP000253318">
    <property type="component" value="Unassembled WGS sequence"/>
</dbReference>
<sequence length="290" mass="32152">MTTVTSDTLQTAEHFIMRNARLLDRLRFAHHFQRGHAEPVYAVLGAYRNVDGGYGNGLEPDLRGHGSQPLAVEAALRILDELGPIPRDLAQETCTYLTSVTRPNGGVGGVLPNVRHTEAAPWWREHDDFGGALRPTAAIVGLLHKHHISHRWRDRATAFCWTRIGALHWTHPEEAIAVCTFLQHVPDRARAKAEFARIAPMIRAVIELDPAARGDVHTPLDIAGQPDSIARQLFTDAQINAHLDHAIAQQQPDGGWPAPGPTWCSGSTNDRRTAVTLQRLLTLRAYHRLD</sequence>
<comment type="caution">
    <text evidence="1">The sequence shown here is derived from an EMBL/GenBank/DDBJ whole genome shotgun (WGS) entry which is preliminary data.</text>
</comment>
<gene>
    <name evidence="1" type="ORF">DEF24_19720</name>
</gene>
<organism evidence="1 2">
    <name type="scientific">Marinitenerispora sediminis</name>
    <dbReference type="NCBI Taxonomy" id="1931232"/>
    <lineage>
        <taxon>Bacteria</taxon>
        <taxon>Bacillati</taxon>
        <taxon>Actinomycetota</taxon>
        <taxon>Actinomycetes</taxon>
        <taxon>Streptosporangiales</taxon>
        <taxon>Nocardiopsidaceae</taxon>
        <taxon>Marinitenerispora</taxon>
    </lineage>
</organism>
<reference evidence="1 2" key="1">
    <citation type="submission" date="2018-04" db="EMBL/GenBank/DDBJ databases">
        <title>Novel actinobacteria from marine sediment.</title>
        <authorList>
            <person name="Ng Z.Y."/>
            <person name="Tan G.Y.A."/>
        </authorList>
    </citation>
    <scope>NUCLEOTIDE SEQUENCE [LARGE SCALE GENOMIC DNA]</scope>
    <source>
        <strain evidence="1 2">TPS81</strain>
    </source>
</reference>
<dbReference type="SUPFAM" id="SSF48239">
    <property type="entry name" value="Terpenoid cyclases/Protein prenyltransferases"/>
    <property type="match status" value="1"/>
</dbReference>